<dbReference type="OrthoDB" id="610608at2759"/>
<proteinExistence type="predicted"/>
<dbReference type="PROSITE" id="PS51387">
    <property type="entry name" value="FAD_PCMH"/>
    <property type="match status" value="1"/>
</dbReference>
<dbReference type="AlphaFoldDB" id="A0A433DC26"/>
<dbReference type="PANTHER" id="PTHR43762">
    <property type="entry name" value="L-GULONOLACTONE OXIDASE"/>
    <property type="match status" value="1"/>
</dbReference>
<evidence type="ECO:0000313" key="10">
    <source>
        <dbReference type="Proteomes" id="UP000268093"/>
    </source>
</evidence>
<dbReference type="InterPro" id="IPR016166">
    <property type="entry name" value="FAD-bd_PCMH"/>
</dbReference>
<protein>
    <recommendedName>
        <fullName evidence="2">D-arabinono-1,4-lactone oxidase</fullName>
        <ecNumber evidence="2">1.1.3.37</ecNumber>
    </recommendedName>
    <alternativeName>
        <fullName evidence="6">L-galactono-gamma-lactone oxidase</fullName>
    </alternativeName>
</protein>
<dbReference type="EC" id="1.1.3.37" evidence="2"/>
<dbReference type="Pfam" id="PF04030">
    <property type="entry name" value="ALO"/>
    <property type="match status" value="1"/>
</dbReference>
<dbReference type="Proteomes" id="UP000268093">
    <property type="component" value="Unassembled WGS sequence"/>
</dbReference>
<evidence type="ECO:0000313" key="9">
    <source>
        <dbReference type="EMBL" id="RUP48398.1"/>
    </source>
</evidence>
<dbReference type="InterPro" id="IPR036318">
    <property type="entry name" value="FAD-bd_PCMH-like_sf"/>
</dbReference>
<dbReference type="Gene3D" id="3.30.43.10">
    <property type="entry name" value="Uridine Diphospho-n-acetylenolpyruvylglucosamine Reductase, domain 2"/>
    <property type="match status" value="1"/>
</dbReference>
<keyword evidence="4" id="KW-0274">FAD</keyword>
<dbReference type="InterPro" id="IPR006094">
    <property type="entry name" value="Oxid_FAD_bind_N"/>
</dbReference>
<feature type="domain" description="FAD-binding PCMH-type" evidence="8">
    <location>
        <begin position="119"/>
        <end position="293"/>
    </location>
</feature>
<feature type="chain" id="PRO_5019070192" description="D-arabinono-1,4-lactone oxidase" evidence="7">
    <location>
        <begin position="25"/>
        <end position="596"/>
    </location>
</feature>
<keyword evidence="7" id="KW-0732">Signal</keyword>
<dbReference type="PANTHER" id="PTHR43762:SF1">
    <property type="entry name" value="D-ARABINONO-1,4-LACTONE OXIDASE"/>
    <property type="match status" value="1"/>
</dbReference>
<keyword evidence="10" id="KW-1185">Reference proteome</keyword>
<dbReference type="UniPathway" id="UPA00771">
    <property type="reaction ID" value="UER00766"/>
</dbReference>
<evidence type="ECO:0000256" key="3">
    <source>
        <dbReference type="ARBA" id="ARBA00022630"/>
    </source>
</evidence>
<gene>
    <name evidence="9" type="ORF">BC936DRAFT_144621</name>
</gene>
<dbReference type="GO" id="GO:0003885">
    <property type="term" value="F:D-arabinono-1,4-lactone oxidase activity"/>
    <property type="evidence" value="ECO:0007669"/>
    <property type="project" value="UniProtKB-EC"/>
</dbReference>
<dbReference type="InterPro" id="IPR016169">
    <property type="entry name" value="FAD-bd_PCMH_sub2"/>
</dbReference>
<evidence type="ECO:0000256" key="7">
    <source>
        <dbReference type="SAM" id="SignalP"/>
    </source>
</evidence>
<dbReference type="EMBL" id="RBNI01003387">
    <property type="protein sequence ID" value="RUP48398.1"/>
    <property type="molecule type" value="Genomic_DNA"/>
</dbReference>
<keyword evidence="3" id="KW-0285">Flavoprotein</keyword>
<evidence type="ECO:0000259" key="8">
    <source>
        <dbReference type="PROSITE" id="PS51387"/>
    </source>
</evidence>
<dbReference type="Gene3D" id="3.30.465.10">
    <property type="match status" value="1"/>
</dbReference>
<comment type="caution">
    <text evidence="9">The sequence shown here is derived from an EMBL/GenBank/DDBJ whole genome shotgun (WGS) entry which is preliminary data.</text>
</comment>
<evidence type="ECO:0000256" key="6">
    <source>
        <dbReference type="ARBA" id="ARBA00033418"/>
    </source>
</evidence>
<evidence type="ECO:0000256" key="4">
    <source>
        <dbReference type="ARBA" id="ARBA00022827"/>
    </source>
</evidence>
<evidence type="ECO:0000256" key="5">
    <source>
        <dbReference type="ARBA" id="ARBA00023002"/>
    </source>
</evidence>
<dbReference type="SUPFAM" id="SSF56176">
    <property type="entry name" value="FAD-binding/transporter-associated domain-like"/>
    <property type="match status" value="1"/>
</dbReference>
<sequence length="596" mass="66459">PPAQHFHSFYLSVSRLKWWLLTLGFPNDPGGTRVAVRVGREAKALDLIPLPNLINGASTPSSPRNPFSSNSIPPPPLFMTEIFNKLEHTIRDRFRGAKDFLTGHAPETNVPWHNWAGNQRCTPAKTFHPRTVDDLKGIVKMAKDEGRGIRCVAEGHSWSSISNTNGYLVNVTEMDDVVVQRSDTHGWTVTAGSGATLSKLDETLKAHNPPLTLVSATVLDNVRVGGIVATGSHGATTWSRTIPEQVVSMIIVTADGEEHEFSDEIDLVEMSAARVNLGLLGIIYTVTFRVQPMYHLRMIDFFPPITSWLNAATLKEIVNRSEAVEVFYWPFNSGDLTATHDKLWVKQWVRTEDPVTQSQDFLRAERIGQQLSVSFSDKLYEFLPTHPSATPHLCRLLFEAGLKSADNVLLAPDAIHYQHGIDGIPCWDLEFAFKVNEDFSNVVEGVSMIIDKVYQNAKKNKFPFNLTAEFRLCKSSQAFLSSAYDTDPDAIYCFLEVLAIKGTGGFDTFSAELGDAWMKQFGARPHWAKMWEHVPGVHARLRTQPGNADRFAKFDTVRRKYDPKGMFFGNPSLKAVLLGEKLPSGFNSKAVAGFKR</sequence>
<dbReference type="InterPro" id="IPR016164">
    <property type="entry name" value="FAD-linked_Oxase-like_C"/>
</dbReference>
<keyword evidence="5" id="KW-0560">Oxidoreductase</keyword>
<dbReference type="Gene3D" id="3.30.70.2520">
    <property type="match status" value="1"/>
</dbReference>
<dbReference type="InterPro" id="IPR016167">
    <property type="entry name" value="FAD-bd_PCMH_sub1"/>
</dbReference>
<accession>A0A433DC26</accession>
<dbReference type="SUPFAM" id="SSF55103">
    <property type="entry name" value="FAD-linked oxidases, C-terminal domain"/>
    <property type="match status" value="1"/>
</dbReference>
<evidence type="ECO:0000256" key="2">
    <source>
        <dbReference type="ARBA" id="ARBA00013136"/>
    </source>
</evidence>
<dbReference type="GO" id="GO:0016020">
    <property type="term" value="C:membrane"/>
    <property type="evidence" value="ECO:0007669"/>
    <property type="project" value="InterPro"/>
</dbReference>
<feature type="signal peptide" evidence="7">
    <location>
        <begin position="1"/>
        <end position="24"/>
    </location>
</feature>
<dbReference type="InterPro" id="IPR007173">
    <property type="entry name" value="ALO_C"/>
</dbReference>
<feature type="non-terminal residue" evidence="9">
    <location>
        <position position="1"/>
    </location>
</feature>
<comment type="pathway">
    <text evidence="1">Cofactor biosynthesis; D-erythroascorbate biosynthesis; dehydro-D-arabinono-1,4-lactone from D-arabinose: step 2/2.</text>
</comment>
<name>A0A433DC26_9FUNG</name>
<organism evidence="9 10">
    <name type="scientific">Jimgerdemannia flammicorona</name>
    <dbReference type="NCBI Taxonomy" id="994334"/>
    <lineage>
        <taxon>Eukaryota</taxon>
        <taxon>Fungi</taxon>
        <taxon>Fungi incertae sedis</taxon>
        <taxon>Mucoromycota</taxon>
        <taxon>Mucoromycotina</taxon>
        <taxon>Endogonomycetes</taxon>
        <taxon>Endogonales</taxon>
        <taxon>Endogonaceae</taxon>
        <taxon>Jimgerdemannia</taxon>
    </lineage>
</organism>
<dbReference type="GO" id="GO:0071949">
    <property type="term" value="F:FAD binding"/>
    <property type="evidence" value="ECO:0007669"/>
    <property type="project" value="InterPro"/>
</dbReference>
<reference evidence="9 10" key="1">
    <citation type="journal article" date="2018" name="New Phytol.">
        <title>Phylogenomics of Endogonaceae and evolution of mycorrhizas within Mucoromycota.</title>
        <authorList>
            <person name="Chang Y."/>
            <person name="Desiro A."/>
            <person name="Na H."/>
            <person name="Sandor L."/>
            <person name="Lipzen A."/>
            <person name="Clum A."/>
            <person name="Barry K."/>
            <person name="Grigoriev I.V."/>
            <person name="Martin F.M."/>
            <person name="Stajich J.E."/>
            <person name="Smith M.E."/>
            <person name="Bonito G."/>
            <person name="Spatafora J.W."/>
        </authorList>
    </citation>
    <scope>NUCLEOTIDE SEQUENCE [LARGE SCALE GENOMIC DNA]</scope>
    <source>
        <strain evidence="9 10">GMNB39</strain>
    </source>
</reference>
<evidence type="ECO:0000256" key="1">
    <source>
        <dbReference type="ARBA" id="ARBA00005083"/>
    </source>
</evidence>
<dbReference type="Pfam" id="PF01565">
    <property type="entry name" value="FAD_binding_4"/>
    <property type="match status" value="1"/>
</dbReference>
<dbReference type="InterPro" id="IPR010031">
    <property type="entry name" value="FAD_lactone_oxidase-like"/>
</dbReference>